<keyword evidence="6" id="KW-0539">Nucleus</keyword>
<dbReference type="Gene3D" id="1.10.10.580">
    <property type="entry name" value="Structural maintenance of chromosome 1. Chain E"/>
    <property type="match status" value="1"/>
</dbReference>
<organism evidence="9 10">
    <name type="scientific">Juglans regia</name>
    <name type="common">English walnut</name>
    <dbReference type="NCBI Taxonomy" id="51240"/>
    <lineage>
        <taxon>Eukaryota</taxon>
        <taxon>Viridiplantae</taxon>
        <taxon>Streptophyta</taxon>
        <taxon>Embryophyta</taxon>
        <taxon>Tracheophyta</taxon>
        <taxon>Spermatophyta</taxon>
        <taxon>Magnoliopsida</taxon>
        <taxon>eudicotyledons</taxon>
        <taxon>Gunneridae</taxon>
        <taxon>Pentapetalae</taxon>
        <taxon>rosids</taxon>
        <taxon>fabids</taxon>
        <taxon>Fagales</taxon>
        <taxon>Juglandaceae</taxon>
        <taxon>Juglans</taxon>
    </lineage>
</organism>
<evidence type="ECO:0000256" key="8">
    <source>
        <dbReference type="SAM" id="MobiDB-lite"/>
    </source>
</evidence>
<dbReference type="InterPro" id="IPR036390">
    <property type="entry name" value="WH_DNA-bd_sf"/>
</dbReference>
<keyword evidence="9" id="KW-1185">Reference proteome</keyword>
<reference evidence="10" key="1">
    <citation type="submission" date="2025-08" db="UniProtKB">
        <authorList>
            <consortium name="RefSeq"/>
        </authorList>
    </citation>
    <scope>IDENTIFICATION</scope>
    <source>
        <tissue evidence="10">Leaves</tissue>
    </source>
</reference>
<accession>A0A2I4DGF0</accession>
<dbReference type="Pfam" id="PF04824">
    <property type="entry name" value="Rad21_Rec8"/>
    <property type="match status" value="1"/>
</dbReference>
<evidence type="ECO:0000256" key="1">
    <source>
        <dbReference type="ARBA" id="ARBA00004123"/>
    </source>
</evidence>
<evidence type="ECO:0000313" key="9">
    <source>
        <dbReference type="Proteomes" id="UP000235220"/>
    </source>
</evidence>
<name>A0A2I4DGF0_JUGRE</name>
<dbReference type="Proteomes" id="UP000235220">
    <property type="component" value="Chromosome 13"/>
</dbReference>
<dbReference type="GO" id="GO:0051301">
    <property type="term" value="P:cell division"/>
    <property type="evidence" value="ECO:0007669"/>
    <property type="project" value="UniProtKB-KW"/>
</dbReference>
<evidence type="ECO:0000256" key="4">
    <source>
        <dbReference type="ARBA" id="ARBA00022776"/>
    </source>
</evidence>
<dbReference type="GO" id="GO:0008278">
    <property type="term" value="C:cohesin complex"/>
    <property type="evidence" value="ECO:0000318"/>
    <property type="project" value="GO_Central"/>
</dbReference>
<dbReference type="STRING" id="51240.A0A2I4DGF0"/>
<keyword evidence="4" id="KW-0131">Cell cycle</keyword>
<dbReference type="Gramene" id="Jr13_28310_p1">
    <property type="protein sequence ID" value="cds.Jr13_28310_p1"/>
    <property type="gene ID" value="Jr13_28310"/>
</dbReference>
<comment type="similarity">
    <text evidence="2">Belongs to the rad21 family.</text>
</comment>
<dbReference type="GO" id="GO:0005634">
    <property type="term" value="C:nucleus"/>
    <property type="evidence" value="ECO:0007669"/>
    <property type="project" value="UniProtKB-SubCell"/>
</dbReference>
<dbReference type="CDD" id="cd21793">
    <property type="entry name" value="Rad21_Rec8_M_AtSYN1-like"/>
    <property type="match status" value="1"/>
</dbReference>
<dbReference type="InterPro" id="IPR006909">
    <property type="entry name" value="Rad21/Rec8_C_eu"/>
</dbReference>
<dbReference type="GO" id="GO:1990414">
    <property type="term" value="P:replication-born double-strand break repair via sister chromatid exchange"/>
    <property type="evidence" value="ECO:0000318"/>
    <property type="project" value="GO_Central"/>
</dbReference>
<dbReference type="InterPro" id="IPR006910">
    <property type="entry name" value="Rad21_Rec8_N"/>
</dbReference>
<dbReference type="FunCoup" id="A0A2I4DGF0">
    <property type="interactions" value="131"/>
</dbReference>
<evidence type="ECO:0000256" key="5">
    <source>
        <dbReference type="ARBA" id="ARBA00022829"/>
    </source>
</evidence>
<dbReference type="GO" id="GO:0003682">
    <property type="term" value="F:chromatin binding"/>
    <property type="evidence" value="ECO:0000318"/>
    <property type="project" value="GO_Central"/>
</dbReference>
<evidence type="ECO:0000256" key="3">
    <source>
        <dbReference type="ARBA" id="ARBA00022618"/>
    </source>
</evidence>
<dbReference type="AlphaFoldDB" id="A0A2I4DGF0"/>
<dbReference type="InterPro" id="IPR023093">
    <property type="entry name" value="ScpA-like_C"/>
</dbReference>
<dbReference type="RefSeq" id="XP_018806225.2">
    <property type="nucleotide sequence ID" value="XM_018950680.2"/>
</dbReference>
<feature type="region of interest" description="Disordered" evidence="8">
    <location>
        <begin position="183"/>
        <end position="242"/>
    </location>
</feature>
<dbReference type="OrthoDB" id="10071381at2759"/>
<proteinExistence type="inferred from homology"/>
<feature type="compositionally biased region" description="Polar residues" evidence="8">
    <location>
        <begin position="212"/>
        <end position="221"/>
    </location>
</feature>
<dbReference type="SUPFAM" id="SSF46785">
    <property type="entry name" value="Winged helix' DNA-binding domain"/>
    <property type="match status" value="1"/>
</dbReference>
<keyword evidence="4" id="KW-0498">Mitosis</keyword>
<dbReference type="Pfam" id="PF04825">
    <property type="entry name" value="Rad21_Rec8_N"/>
    <property type="match status" value="1"/>
</dbReference>
<evidence type="ECO:0000313" key="10">
    <source>
        <dbReference type="RefSeq" id="XP_018806225.2"/>
    </source>
</evidence>
<comment type="subcellular location">
    <subcellularLocation>
        <location evidence="1">Nucleus</location>
    </subcellularLocation>
</comment>
<evidence type="ECO:0000256" key="6">
    <source>
        <dbReference type="ARBA" id="ARBA00023242"/>
    </source>
</evidence>
<keyword evidence="3" id="KW-0132">Cell division</keyword>
<dbReference type="GO" id="GO:0007059">
    <property type="term" value="P:chromosome segregation"/>
    <property type="evidence" value="ECO:0007669"/>
    <property type="project" value="UniProtKB-KW"/>
</dbReference>
<gene>
    <name evidence="10" type="primary">LOC108979902</name>
</gene>
<dbReference type="KEGG" id="jre:108979902"/>
<dbReference type="InterPro" id="IPR039781">
    <property type="entry name" value="Rad21/Rec8-like"/>
</dbReference>
<comment type="subunit">
    <text evidence="7">Component of the cohesin complex.</text>
</comment>
<dbReference type="GeneID" id="108979902"/>
<sequence>MFYSQTFLARKGPLGTVWCAAHLQHRLKKSHYSSTDIPSTVDRIMFPEVPIALRMSGHLLLGVVRIYSKKVDYLFQDCNAVLSGLRKAFASIDLNLPEDARQAPVQSITLPDTFDLDTLDLDHDIYYEGSPDNHLKSQEEITLTDQIPIGRDPYVAISFDEDFMMMDSSHPEVFPDSDVRLMESILPSPPVNGNDGFQHPDPSNQREELNLRLSNDKNPQSYPHDVESRDESPSNQTEMLDNDANIPLDLPEREILRDSVHGFGIENLPPIFPDHGDDLGGKKISVDQTMNEKETFPPIMEETLLSGGQSLPFQQHSESPPSAASQQATEIFDAHVSLSVPMDISPGLGIILSTPPVKRPKARKRKRKQFFDESTVLTNKLMKKSLEDSNDLLRKKRDAACSALGIWKLNNTLRKEQVFHQPSLTGLCLDLCDIFKDLISTKPHLIFTEETFPDPKIAVSPASTNEAFLEPRVSQSPAATIVAVPESRDAQSPALVHDLDMEIECPRNIEAFDGGSFLPEFVPSQARFTPSPLRRCDFTPATTIETRVLSTPHLAASTGTGGSEKRRMTFSEEHPSLKNTGLSDIPGLMNSTEADDLYFLEDDNNTPTAGSQGTGRIDSLSARTRAVAQYLKRHSPFNASSENLSGDLILNKTLEGRTRKLCARMFFEMLVLKSYELVDVQQEEPFSDIRLKLTPTLTKTQI</sequence>
<dbReference type="GO" id="GO:0007062">
    <property type="term" value="P:sister chromatid cohesion"/>
    <property type="evidence" value="ECO:0000318"/>
    <property type="project" value="GO_Central"/>
</dbReference>
<dbReference type="PANTHER" id="PTHR12585">
    <property type="entry name" value="SCC1 / RAD21 FAMILY MEMBER"/>
    <property type="match status" value="1"/>
</dbReference>
<evidence type="ECO:0000256" key="2">
    <source>
        <dbReference type="ARBA" id="ARBA00009870"/>
    </source>
</evidence>
<evidence type="ECO:0000256" key="7">
    <source>
        <dbReference type="ARBA" id="ARBA00064543"/>
    </source>
</evidence>
<dbReference type="PANTHER" id="PTHR12585:SF55">
    <property type="entry name" value="SISTER CHROMATID COHESION 1 PROTEIN 3"/>
    <property type="match status" value="1"/>
</dbReference>
<protein>
    <submittedName>
        <fullName evidence="10">Sister chromatid cohesion 1 protein 3-like isoform X1</fullName>
    </submittedName>
</protein>
<dbReference type="FunFam" id="1.10.10.580:FF:000002">
    <property type="entry name" value="Sister chromatid cohesion 1 protein 4"/>
    <property type="match status" value="1"/>
</dbReference>
<keyword evidence="5" id="KW-0159">Chromosome partition</keyword>